<accession>A0A167F4Z4</accession>
<keyword evidence="5" id="KW-1185">Reference proteome</keyword>
<dbReference type="STRING" id="1763537.ULVI_14200"/>
<keyword evidence="1 2" id="KW-0732">Signal</keyword>
<dbReference type="EMBL" id="LRXL01000052">
    <property type="protein sequence ID" value="OAB76199.1"/>
    <property type="molecule type" value="Genomic_DNA"/>
</dbReference>
<comment type="caution">
    <text evidence="4">The sequence shown here is derived from an EMBL/GenBank/DDBJ whole genome shotgun (WGS) entry which is preliminary data.</text>
</comment>
<dbReference type="Proteomes" id="UP000077013">
    <property type="component" value="Unassembled WGS sequence"/>
</dbReference>
<dbReference type="NCBIfam" id="TIGR04183">
    <property type="entry name" value="Por_Secre_tail"/>
    <property type="match status" value="1"/>
</dbReference>
<reference evidence="4 5" key="1">
    <citation type="submission" date="2016-02" db="EMBL/GenBank/DDBJ databases">
        <title>Ulvibacter sp. LPB0005, isolated from Thais luteostoma.</title>
        <authorList>
            <person name="Shin S.-K."/>
            <person name="Yi H."/>
        </authorList>
    </citation>
    <scope>NUCLEOTIDE SEQUENCE [LARGE SCALE GENOMIC DNA]</scope>
    <source>
        <strain evidence="4 5">LPB0005</strain>
    </source>
</reference>
<feature type="domain" description="Secretion system C-terminal sorting" evidence="3">
    <location>
        <begin position="213"/>
        <end position="280"/>
    </location>
</feature>
<evidence type="ECO:0000256" key="2">
    <source>
        <dbReference type="SAM" id="SignalP"/>
    </source>
</evidence>
<dbReference type="InterPro" id="IPR026444">
    <property type="entry name" value="Secre_tail"/>
</dbReference>
<evidence type="ECO:0000313" key="4">
    <source>
        <dbReference type="EMBL" id="OAB76199.1"/>
    </source>
</evidence>
<feature type="signal peptide" evidence="2">
    <location>
        <begin position="1"/>
        <end position="19"/>
    </location>
</feature>
<name>A0A167F4Z4_9FLAO</name>
<proteinExistence type="predicted"/>
<organism evidence="4 5">
    <name type="scientific">Cochleicola gelatinilyticus</name>
    <dbReference type="NCBI Taxonomy" id="1763537"/>
    <lineage>
        <taxon>Bacteria</taxon>
        <taxon>Pseudomonadati</taxon>
        <taxon>Bacteroidota</taxon>
        <taxon>Flavobacteriia</taxon>
        <taxon>Flavobacteriales</taxon>
        <taxon>Flavobacteriaceae</taxon>
        <taxon>Cochleicola</taxon>
    </lineage>
</organism>
<dbReference type="AlphaFoldDB" id="A0A167F4Z4"/>
<sequence length="282" mass="29480">MKKITLLCMAIIASWGLSAQEMILSHSTDALNFGGGVACANTDSGISTTNSFWRSYVLADFDITEATNVVKVEVAVGSANGATAASFVTVNLYTSDGAFPGGTRTLIASQELNFEESDANTLKILTLDAPIGVEASDEIVIEVFDADETVNFRIGQNTSGETAPSYLSSDGCAITDPTPTEDIGGGFPDDYVLNLVVDATLGVDDNLLSQVAVYPNPTSNELNVKVPASVEIMDAAIYDVLGKKVNAQLVGGKMNTADLSAGVYILKVTTSAGTLTEKIVKQ</sequence>
<gene>
    <name evidence="4" type="ORF">ULVI_14200</name>
</gene>
<dbReference type="OrthoDB" id="1405746at2"/>
<evidence type="ECO:0000313" key="5">
    <source>
        <dbReference type="Proteomes" id="UP000077013"/>
    </source>
</evidence>
<dbReference type="Pfam" id="PF18962">
    <property type="entry name" value="Por_Secre_tail"/>
    <property type="match status" value="1"/>
</dbReference>
<feature type="chain" id="PRO_5007886141" description="Secretion system C-terminal sorting domain-containing protein" evidence="2">
    <location>
        <begin position="20"/>
        <end position="282"/>
    </location>
</feature>
<evidence type="ECO:0000259" key="3">
    <source>
        <dbReference type="Pfam" id="PF18962"/>
    </source>
</evidence>
<protein>
    <recommendedName>
        <fullName evidence="3">Secretion system C-terminal sorting domain-containing protein</fullName>
    </recommendedName>
</protein>
<evidence type="ECO:0000256" key="1">
    <source>
        <dbReference type="ARBA" id="ARBA00022729"/>
    </source>
</evidence>
<dbReference type="RefSeq" id="WP_068593453.1">
    <property type="nucleotide sequence ID" value="NZ_LRXL01000052.1"/>
</dbReference>